<dbReference type="PANTHER" id="PTHR21008">
    <property type="entry name" value="S-ADENOSYLMETHIONINE SENSOR UPSTREAM OF MTORC1-RELATED"/>
    <property type="match status" value="1"/>
</dbReference>
<dbReference type="GO" id="GO:0016433">
    <property type="term" value="F:rRNA (adenine) methyltransferase activity"/>
    <property type="evidence" value="ECO:0007669"/>
    <property type="project" value="TreeGrafter"/>
</dbReference>
<keyword evidence="1" id="KW-0489">Methyltransferase</keyword>
<keyword evidence="3" id="KW-0949">S-adenosyl-L-methionine</keyword>
<proteinExistence type="predicted"/>
<dbReference type="InterPro" id="IPR021867">
    <property type="entry name" value="Bmt2/SAMTOR"/>
</dbReference>
<evidence type="ECO:0000256" key="3">
    <source>
        <dbReference type="ARBA" id="ARBA00022691"/>
    </source>
</evidence>
<evidence type="ECO:0000313" key="4">
    <source>
        <dbReference type="EMBL" id="NDV36410.1"/>
    </source>
</evidence>
<dbReference type="GO" id="GO:0005730">
    <property type="term" value="C:nucleolus"/>
    <property type="evidence" value="ECO:0007669"/>
    <property type="project" value="TreeGrafter"/>
</dbReference>
<sequence>MYGEASRDYNTAVWVKKKLKKCFGLPGPNWSQKLKVLDVGALNNHFKDVVWMDVTAIDLNPQDESVKKMDFFEFEGENNFDVIVLSLVINCVGDVRKRGEMLKKAQVLLREKGEDRFGGILMMVLPLACVENSRYMNDELFVEMVSQLGFCLKDHKNSPKLAFYIFELEKRRVVKRDWKKRILRKEGKLNNFSIVMMSENT</sequence>
<protein>
    <submittedName>
        <fullName evidence="4">Uncharacterized protein</fullName>
    </submittedName>
</protein>
<dbReference type="Pfam" id="PF11968">
    <property type="entry name" value="Bmt2"/>
    <property type="match status" value="1"/>
</dbReference>
<dbReference type="InterPro" id="IPR029063">
    <property type="entry name" value="SAM-dependent_MTases_sf"/>
</dbReference>
<dbReference type="EMBL" id="GIBP01007441">
    <property type="protein sequence ID" value="NDV36410.1"/>
    <property type="molecule type" value="Transcribed_RNA"/>
</dbReference>
<dbReference type="SUPFAM" id="SSF53335">
    <property type="entry name" value="S-adenosyl-L-methionine-dependent methyltransferases"/>
    <property type="match status" value="1"/>
</dbReference>
<evidence type="ECO:0000256" key="1">
    <source>
        <dbReference type="ARBA" id="ARBA00022603"/>
    </source>
</evidence>
<dbReference type="Gene3D" id="3.40.50.150">
    <property type="entry name" value="Vaccinia Virus protein VP39"/>
    <property type="match status" value="1"/>
</dbReference>
<keyword evidence="2" id="KW-0808">Transferase</keyword>
<accession>A0A6B2LHX2</accession>
<dbReference type="AlphaFoldDB" id="A0A6B2LHX2"/>
<evidence type="ECO:0000256" key="2">
    <source>
        <dbReference type="ARBA" id="ARBA00022679"/>
    </source>
</evidence>
<name>A0A6B2LHX2_9EUKA</name>
<reference evidence="4" key="1">
    <citation type="journal article" date="2020" name="J. Eukaryot. Microbiol.">
        <title>De novo Sequencing, Assembly and Annotation of the Transcriptome for the Free-Living Testate Amoeba Arcella intermedia.</title>
        <authorList>
            <person name="Ribeiro G.M."/>
            <person name="Porfirio-Sousa A.L."/>
            <person name="Maurer-Alcala X.X."/>
            <person name="Katz L.A."/>
            <person name="Lahr D.J.G."/>
        </authorList>
    </citation>
    <scope>NUCLEOTIDE SEQUENCE</scope>
</reference>
<dbReference type="PANTHER" id="PTHR21008:SF1">
    <property type="entry name" value="25S RRNA (ADENINE(2142)-N(1))-METHYLTRANSFERASE"/>
    <property type="match status" value="1"/>
</dbReference>
<organism evidence="4">
    <name type="scientific">Arcella intermedia</name>
    <dbReference type="NCBI Taxonomy" id="1963864"/>
    <lineage>
        <taxon>Eukaryota</taxon>
        <taxon>Amoebozoa</taxon>
        <taxon>Tubulinea</taxon>
        <taxon>Elardia</taxon>
        <taxon>Arcellinida</taxon>
        <taxon>Sphaerothecina</taxon>
        <taxon>Arcellidae</taxon>
        <taxon>Arcella</taxon>
    </lineage>
</organism>